<keyword evidence="2" id="KW-1185">Reference proteome</keyword>
<dbReference type="Pfam" id="PF05135">
    <property type="entry name" value="Phage_connect_1"/>
    <property type="match status" value="1"/>
</dbReference>
<accession>A0ABY7Z102</accession>
<reference evidence="1 2" key="1">
    <citation type="submission" date="2023-02" db="EMBL/GenBank/DDBJ databases">
        <title>Devosia chondri sp. nov., isolated from the phycosphere of marine algae.</title>
        <authorList>
            <person name="Kim J.M."/>
            <person name="Lee J.K."/>
            <person name="Choi B.J."/>
            <person name="Bayburt H."/>
            <person name="Jeon C.O."/>
        </authorList>
    </citation>
    <scope>NUCLEOTIDE SEQUENCE [LARGE SCALE GENOMIC DNA]</scope>
    <source>
        <strain evidence="1 2">G2-5</strain>
    </source>
</reference>
<dbReference type="Proteomes" id="UP001222118">
    <property type="component" value="Chromosome"/>
</dbReference>
<dbReference type="EMBL" id="CP118247">
    <property type="protein sequence ID" value="WDR07301.1"/>
    <property type="molecule type" value="Genomic_DNA"/>
</dbReference>
<dbReference type="RefSeq" id="WP_282212814.1">
    <property type="nucleotide sequence ID" value="NZ_CP118247.1"/>
</dbReference>
<gene>
    <name evidence="1" type="ORF">PSQ90_07745</name>
</gene>
<evidence type="ECO:0000313" key="2">
    <source>
        <dbReference type="Proteomes" id="UP001222118"/>
    </source>
</evidence>
<dbReference type="InterPro" id="IPR021146">
    <property type="entry name" value="Phage_gp6-like_head-tail"/>
</dbReference>
<evidence type="ECO:0000313" key="1">
    <source>
        <dbReference type="EMBL" id="WDR07301.1"/>
    </source>
</evidence>
<proteinExistence type="predicted"/>
<organism evidence="1 2">
    <name type="scientific">Devosia rhodophyticola</name>
    <dbReference type="NCBI Taxonomy" id="3026423"/>
    <lineage>
        <taxon>Bacteria</taxon>
        <taxon>Pseudomonadati</taxon>
        <taxon>Pseudomonadota</taxon>
        <taxon>Alphaproteobacteria</taxon>
        <taxon>Hyphomicrobiales</taxon>
        <taxon>Devosiaceae</taxon>
        <taxon>Devosia</taxon>
    </lineage>
</organism>
<dbReference type="NCBIfam" id="TIGR01560">
    <property type="entry name" value="put_DNA_pack"/>
    <property type="match status" value="1"/>
</dbReference>
<name>A0ABY7Z102_9HYPH</name>
<sequence>MKEQLNISDDLGDADDNIIGRKIAAAQNYIERLLGFKIEDTFGGTDQDVVPPALIEAVSQLAADWYENREATLVGVASQPLPFGVAQIVAEYREYSFG</sequence>
<dbReference type="Gene3D" id="1.10.3230.30">
    <property type="entry name" value="Phage gp6-like head-tail connector protein"/>
    <property type="match status" value="1"/>
</dbReference>
<protein>
    <submittedName>
        <fullName evidence="1">Head-tail connector protein</fullName>
    </submittedName>
</protein>
<dbReference type="CDD" id="cd08054">
    <property type="entry name" value="gp6"/>
    <property type="match status" value="1"/>
</dbReference>
<dbReference type="InterPro" id="IPR006450">
    <property type="entry name" value="Phage_HK97_gp6-like"/>
</dbReference>